<sequence length="64" mass="7120">MAKRKSVKQPTKLPRSDRDGAFAGCWPLKRTPFEAAVEKPKAAMLPAEDFKLVALAVAEHEQTR</sequence>
<organism evidence="2 3">
    <name type="scientific">Paenibacillus dokdonensis</name>
    <dbReference type="NCBI Taxonomy" id="2567944"/>
    <lineage>
        <taxon>Bacteria</taxon>
        <taxon>Bacillati</taxon>
        <taxon>Bacillota</taxon>
        <taxon>Bacilli</taxon>
        <taxon>Bacillales</taxon>
        <taxon>Paenibacillaceae</taxon>
        <taxon>Paenibacillus</taxon>
    </lineage>
</organism>
<dbReference type="EMBL" id="JARLKZ010000008">
    <property type="protein sequence ID" value="MEC0241223.1"/>
    <property type="molecule type" value="Genomic_DNA"/>
</dbReference>
<proteinExistence type="predicted"/>
<evidence type="ECO:0000313" key="3">
    <source>
        <dbReference type="Proteomes" id="UP001344632"/>
    </source>
</evidence>
<evidence type="ECO:0000256" key="1">
    <source>
        <dbReference type="SAM" id="MobiDB-lite"/>
    </source>
</evidence>
<gene>
    <name evidence="2" type="ORF">P4H66_15330</name>
</gene>
<keyword evidence="3" id="KW-1185">Reference proteome</keyword>
<reference evidence="2 3" key="1">
    <citation type="submission" date="2023-03" db="EMBL/GenBank/DDBJ databases">
        <title>Bacillus Genome Sequencing.</title>
        <authorList>
            <person name="Dunlap C."/>
        </authorList>
    </citation>
    <scope>NUCLEOTIDE SEQUENCE [LARGE SCALE GENOMIC DNA]</scope>
    <source>
        <strain evidence="2 3">BD-525</strain>
    </source>
</reference>
<accession>A0ABU6GPQ8</accession>
<feature type="region of interest" description="Disordered" evidence="1">
    <location>
        <begin position="1"/>
        <end position="21"/>
    </location>
</feature>
<dbReference type="Proteomes" id="UP001344632">
    <property type="component" value="Unassembled WGS sequence"/>
</dbReference>
<comment type="caution">
    <text evidence="2">The sequence shown here is derived from an EMBL/GenBank/DDBJ whole genome shotgun (WGS) entry which is preliminary data.</text>
</comment>
<protein>
    <submittedName>
        <fullName evidence="2">Uncharacterized protein</fullName>
    </submittedName>
</protein>
<evidence type="ECO:0000313" key="2">
    <source>
        <dbReference type="EMBL" id="MEC0241223.1"/>
    </source>
</evidence>
<name>A0ABU6GPQ8_9BACL</name>